<name>A0A815YI91_9BILA</name>
<dbReference type="Proteomes" id="UP000681720">
    <property type="component" value="Unassembled WGS sequence"/>
</dbReference>
<dbReference type="Proteomes" id="UP000663834">
    <property type="component" value="Unassembled WGS sequence"/>
</dbReference>
<dbReference type="EMBL" id="CAJNOW010003866">
    <property type="protein sequence ID" value="CAF1397355.1"/>
    <property type="molecule type" value="Genomic_DNA"/>
</dbReference>
<evidence type="ECO:0000313" key="4">
    <source>
        <dbReference type="EMBL" id="CAF3906561.1"/>
    </source>
</evidence>
<dbReference type="OrthoDB" id="10015795at2759"/>
<reference evidence="2" key="1">
    <citation type="submission" date="2021-02" db="EMBL/GenBank/DDBJ databases">
        <authorList>
            <person name="Nowell W R."/>
        </authorList>
    </citation>
    <scope>NUCLEOTIDE SEQUENCE</scope>
</reference>
<comment type="caution">
    <text evidence="2">The sequence shown here is derived from an EMBL/GenBank/DDBJ whole genome shotgun (WGS) entry which is preliminary data.</text>
</comment>
<dbReference type="Proteomes" id="UP000681967">
    <property type="component" value="Unassembled WGS sequence"/>
</dbReference>
<dbReference type="EMBL" id="CAJNOV010015246">
    <property type="protein sequence ID" value="CAF1570098.1"/>
    <property type="molecule type" value="Genomic_DNA"/>
</dbReference>
<dbReference type="PANTHER" id="PTHR46579">
    <property type="entry name" value="F5/8 TYPE C DOMAIN-CONTAINING PROTEIN-RELATED"/>
    <property type="match status" value="1"/>
</dbReference>
<dbReference type="AlphaFoldDB" id="A0A815YI91"/>
<dbReference type="Pfam" id="PF06869">
    <property type="entry name" value="DUF1258"/>
    <property type="match status" value="1"/>
</dbReference>
<proteinExistence type="predicted"/>
<dbReference type="PANTHER" id="PTHR46579:SF1">
    <property type="entry name" value="F5_8 TYPE C DOMAIN-CONTAINING PROTEIN"/>
    <property type="match status" value="1"/>
</dbReference>
<dbReference type="InterPro" id="IPR009667">
    <property type="entry name" value="DUF1258"/>
</dbReference>
<accession>A0A815YI91</accession>
<evidence type="ECO:0000313" key="3">
    <source>
        <dbReference type="EMBL" id="CAF3863596.1"/>
    </source>
</evidence>
<gene>
    <name evidence="4" type="ORF">BYL167_LOCUS8753</name>
    <name evidence="2" type="ORF">CJN711_LOCUS31880</name>
    <name evidence="3" type="ORF">GIL414_LOCUS4629</name>
    <name evidence="1" type="ORF">KQP761_LOCUS9528</name>
</gene>
<organism evidence="2 5">
    <name type="scientific">Rotaria magnacalcarata</name>
    <dbReference type="NCBI Taxonomy" id="392030"/>
    <lineage>
        <taxon>Eukaryota</taxon>
        <taxon>Metazoa</taxon>
        <taxon>Spiralia</taxon>
        <taxon>Gnathifera</taxon>
        <taxon>Rotifera</taxon>
        <taxon>Eurotatoria</taxon>
        <taxon>Bdelloidea</taxon>
        <taxon>Philodinida</taxon>
        <taxon>Philodinidae</taxon>
        <taxon>Rotaria</taxon>
    </lineage>
</organism>
<evidence type="ECO:0000313" key="1">
    <source>
        <dbReference type="EMBL" id="CAF1397355.1"/>
    </source>
</evidence>
<evidence type="ECO:0000313" key="5">
    <source>
        <dbReference type="Proteomes" id="UP000663855"/>
    </source>
</evidence>
<dbReference type="Proteomes" id="UP000663855">
    <property type="component" value="Unassembled WGS sequence"/>
</dbReference>
<protein>
    <submittedName>
        <fullName evidence="2">Uncharacterized protein</fullName>
    </submittedName>
</protein>
<evidence type="ECO:0000313" key="2">
    <source>
        <dbReference type="EMBL" id="CAF1570098.1"/>
    </source>
</evidence>
<dbReference type="EMBL" id="CAJOBH010002437">
    <property type="protein sequence ID" value="CAF3906561.1"/>
    <property type="molecule type" value="Genomic_DNA"/>
</dbReference>
<dbReference type="EMBL" id="CAJOBJ010001140">
    <property type="protein sequence ID" value="CAF3863596.1"/>
    <property type="molecule type" value="Genomic_DNA"/>
</dbReference>
<sequence>MWRHKQRFKELLGRIVTINALRFNENLLDSELPDISNHNTEEISQETYSENHFQFSYGLSNYSCHSDNSKVEDALEDAVHMDDNQMWLEKRIEDADPWKDVDVEQIFQYPVADNEFLSTDINQIPAEKDIAAAVVLLKARHRMSIKCTDNLCKLLKLLKVPNCPKSFYRVKQLLLPNSPVSISSLVTYVCSVCCEASTSSNSCMNVNCTQHTRFRVSPLYYLRFSIRDQIREILGHTHSLNFEQQKNSCINIDLINDIYDAEAYQNIIKKEAENNFLTLIMNVDGVQVTKNSSQSLWIFTFVINEIKRTERFKLKNIIVGGIVSTVSKPSRDQMQALLSPIVKELLELEQGESFEIKGLSKNTNTYLKTFLIASCCDKPAQSLVQGISEGTGAFGCGRCELQGETVAIKVNSKKKIRVFPLVSDNQEQPRLRTNDTYDLFMNIYAQNQFLHNVELRDRLRGHTSPCILRDLTYFDVGTSFLSDSLHNIYHGVVKRLLRLWFQKKYRKEPWSICSKLNVLDRCLSSIKYPSTTIRIPRSLSKYQQYKANEARSILLFGFPIFCSVLPLRYARHLLLLVVGVHIAESRRIHRTQIEEIRLLFHRFLKLFPILYTKRHNSQSVHSLHHVAASVTEYGSLSNYSTFNFENVLGLISSTVHSTRRQACEIYNNLKMLRSAIIESDNPSFNSNLKCFIDTAQSAKRSVLSSSINKNKTINFRKEDLDETMLIELQQLLRQSNIKIFKICYIYTNRFTAMRCCSRGQKNDSCLLFLLAGKPSIGFIQNIIQVRSHELILRICKVNIKDQLCLNFEKKKILCSNVFYGDIEADNSSVFIKPEAIIEKIVHAYHKQLKCYVFYRVPNLCESS</sequence>